<protein>
    <submittedName>
        <fullName evidence="2">Uncharacterized protein</fullName>
    </submittedName>
</protein>
<dbReference type="AlphaFoldDB" id="A0AAE9DFR1"/>
<sequence length="148" mass="16519">MTSSEDDEAAADVYRRKQMTLVEVLVIYVNQFIKSLPAFTGQIILIFCVLPVSFSLAIFLVTAIFNFGIAFIAQTVSTVILMLILIPSLAICIASAIATAYILQFTQNIYLRIVNYPPSYSVNSSNRTIIPPPEYIPKMEIEEKLKTC</sequence>
<proteinExistence type="predicted"/>
<dbReference type="Proteomes" id="UP000827892">
    <property type="component" value="Chromosome III"/>
</dbReference>
<organism evidence="2 3">
    <name type="scientific">Caenorhabditis briggsae</name>
    <dbReference type="NCBI Taxonomy" id="6238"/>
    <lineage>
        <taxon>Eukaryota</taxon>
        <taxon>Metazoa</taxon>
        <taxon>Ecdysozoa</taxon>
        <taxon>Nematoda</taxon>
        <taxon>Chromadorea</taxon>
        <taxon>Rhabditida</taxon>
        <taxon>Rhabditina</taxon>
        <taxon>Rhabditomorpha</taxon>
        <taxon>Rhabditoidea</taxon>
        <taxon>Rhabditidae</taxon>
        <taxon>Peloderinae</taxon>
        <taxon>Caenorhabditis</taxon>
    </lineage>
</organism>
<evidence type="ECO:0000313" key="3">
    <source>
        <dbReference type="Proteomes" id="UP000827892"/>
    </source>
</evidence>
<keyword evidence="1" id="KW-1133">Transmembrane helix</keyword>
<evidence type="ECO:0000313" key="2">
    <source>
        <dbReference type="EMBL" id="ULU03370.1"/>
    </source>
</evidence>
<gene>
    <name evidence="2" type="ORF">L3Y34_002735</name>
</gene>
<dbReference type="KEGG" id="cbr:CBG_15312"/>
<reference evidence="2 3" key="1">
    <citation type="submission" date="2022-05" db="EMBL/GenBank/DDBJ databases">
        <title>Chromosome-level reference genomes for two strains of Caenorhabditis briggsae: an improved platform for comparative genomics.</title>
        <authorList>
            <person name="Stevens L."/>
            <person name="Andersen E.C."/>
        </authorList>
    </citation>
    <scope>NUCLEOTIDE SEQUENCE [LARGE SCALE GENOMIC DNA]</scope>
    <source>
        <strain evidence="2">QX1410_ONT</strain>
        <tissue evidence="2">Whole-organism</tissue>
    </source>
</reference>
<keyword evidence="1" id="KW-0812">Transmembrane</keyword>
<feature type="transmembrane region" description="Helical" evidence="1">
    <location>
        <begin position="43"/>
        <end position="73"/>
    </location>
</feature>
<feature type="transmembrane region" description="Helical" evidence="1">
    <location>
        <begin position="79"/>
        <end position="103"/>
    </location>
</feature>
<keyword evidence="1" id="KW-0472">Membrane</keyword>
<evidence type="ECO:0000256" key="1">
    <source>
        <dbReference type="SAM" id="Phobius"/>
    </source>
</evidence>
<dbReference type="EMBL" id="CP090893">
    <property type="protein sequence ID" value="ULU03370.1"/>
    <property type="molecule type" value="Genomic_DNA"/>
</dbReference>
<name>A0AAE9DFR1_CAEBR</name>
<accession>A0AAE9DFR1</accession>
<dbReference type="OMA" id="IPKMEIE"/>